<name>A0A3N7HPQ0_9BURK</name>
<dbReference type="Proteomes" id="UP000267464">
    <property type="component" value="Unassembled WGS sequence"/>
</dbReference>
<keyword evidence="2" id="KW-1185">Reference proteome</keyword>
<dbReference type="OrthoDB" id="9155753at2"/>
<dbReference type="Pfam" id="PF15566">
    <property type="entry name" value="Imm32"/>
    <property type="match status" value="1"/>
</dbReference>
<evidence type="ECO:0000313" key="2">
    <source>
        <dbReference type="Proteomes" id="UP000267464"/>
    </source>
</evidence>
<organism evidence="1 2">
    <name type="scientific">Piscinibacter terrae</name>
    <dbReference type="NCBI Taxonomy" id="2496871"/>
    <lineage>
        <taxon>Bacteria</taxon>
        <taxon>Pseudomonadati</taxon>
        <taxon>Pseudomonadota</taxon>
        <taxon>Betaproteobacteria</taxon>
        <taxon>Burkholderiales</taxon>
        <taxon>Sphaerotilaceae</taxon>
        <taxon>Piscinibacter</taxon>
    </lineage>
</organism>
<sequence>MKLYGCANEGVEVPQAKPKALAEITLCASPQELRRMAAFLQHCAAEMDRMGESYDHIHLGDHMKEFDQTSPHLVVFRNV</sequence>
<comment type="caution">
    <text evidence="1">The sequence shown here is derived from an EMBL/GenBank/DDBJ whole genome shotgun (WGS) entry which is preliminary data.</text>
</comment>
<accession>A0A3N7HPQ0</accession>
<reference evidence="1 2" key="1">
    <citation type="submission" date="2018-08" db="EMBL/GenBank/DDBJ databases">
        <authorList>
            <person name="Khan S.A."/>
            <person name="Jeon C.O."/>
            <person name="Chun B.H."/>
            <person name="Jeong S.E."/>
        </authorList>
    </citation>
    <scope>NUCLEOTIDE SEQUENCE [LARGE SCALE GENOMIC DNA]</scope>
    <source>
        <strain evidence="1 2">S-16</strain>
    </source>
</reference>
<evidence type="ECO:0000313" key="1">
    <source>
        <dbReference type="EMBL" id="RQP24177.1"/>
    </source>
</evidence>
<protein>
    <submittedName>
        <fullName evidence="1">Uncharacterized protein</fullName>
    </submittedName>
</protein>
<reference evidence="1 2" key="2">
    <citation type="submission" date="2018-12" db="EMBL/GenBank/DDBJ databases">
        <title>Rhizobacter gummiphilus sp. nov., a rubber-degrading bacterium isolated from the soil of a botanical garden in Japan.</title>
        <authorList>
            <person name="Shunsuke S.S."/>
        </authorList>
    </citation>
    <scope>NUCLEOTIDE SEQUENCE [LARGE SCALE GENOMIC DNA]</scope>
    <source>
        <strain evidence="1 2">S-16</strain>
    </source>
</reference>
<proteinExistence type="predicted"/>
<dbReference type="EMBL" id="QUSW01000003">
    <property type="protein sequence ID" value="RQP24177.1"/>
    <property type="molecule type" value="Genomic_DNA"/>
</dbReference>
<dbReference type="InterPro" id="IPR029083">
    <property type="entry name" value="Imm32"/>
</dbReference>
<dbReference type="RefSeq" id="WP_124540629.1">
    <property type="nucleotide sequence ID" value="NZ_QUSW01000003.1"/>
</dbReference>
<dbReference type="AlphaFoldDB" id="A0A3N7HPQ0"/>
<gene>
    <name evidence="1" type="ORF">DZC73_12715</name>
</gene>